<dbReference type="Proteomes" id="UP001500456">
    <property type="component" value="Unassembled WGS sequence"/>
</dbReference>
<dbReference type="InterPro" id="IPR036259">
    <property type="entry name" value="MFS_trans_sf"/>
</dbReference>
<keyword evidence="1" id="KW-1133">Transmembrane helix</keyword>
<feature type="transmembrane region" description="Helical" evidence="1">
    <location>
        <begin position="108"/>
        <end position="131"/>
    </location>
</feature>
<organism evidence="2 3">
    <name type="scientific">Streptomyces plumbiresistens</name>
    <dbReference type="NCBI Taxonomy" id="511811"/>
    <lineage>
        <taxon>Bacteria</taxon>
        <taxon>Bacillati</taxon>
        <taxon>Actinomycetota</taxon>
        <taxon>Actinomycetes</taxon>
        <taxon>Kitasatosporales</taxon>
        <taxon>Streptomycetaceae</taxon>
        <taxon>Streptomyces</taxon>
    </lineage>
</organism>
<feature type="transmembrane region" description="Helical" evidence="1">
    <location>
        <begin position="376"/>
        <end position="397"/>
    </location>
</feature>
<feature type="transmembrane region" description="Helical" evidence="1">
    <location>
        <begin position="82"/>
        <end position="102"/>
    </location>
</feature>
<protein>
    <submittedName>
        <fullName evidence="2">MFS transporter</fullName>
    </submittedName>
</protein>
<dbReference type="Gene3D" id="1.20.1250.20">
    <property type="entry name" value="MFS general substrate transporter like domains"/>
    <property type="match status" value="1"/>
</dbReference>
<dbReference type="InterPro" id="IPR011701">
    <property type="entry name" value="MFS"/>
</dbReference>
<sequence>MSGLFAKYAELLRLPGARPAVVPAACARLAVTMVPVALLLSVVEAGRSFAVAGGAAGAYAVGSACGQPFAGRAMDRLRPAPVLRVLGTGVCVALVCVAVAGLRAPVAVLFACACLAGACAPPVGASVRALWSRLTEDEGLRQRAYSFEATLTEFLFIAGPSLITLLAATVGARPALITAAVVMGAGTWAYAQAPAVRRQRPAPDAGKPRKRGAHRPVAALTVLVAIGLTAALSSALAVAVAALLDGERSDTAFAGVLLALQSAGSVAGGLVYGAKLRPGSTYGRYLRLLVVLTAGLALLPLAGLADGTTAVVLLAVLLIASGTPIAPAGAEEFQLIGDMTETGRMTQAFAGVGSFIQAGSAAGSAVAGVVAERLGASAALLVPAACTALALVLVLAARHPIAVATARPAPALEGKTA</sequence>
<feature type="transmembrane region" description="Helical" evidence="1">
    <location>
        <begin position="151"/>
        <end position="170"/>
    </location>
</feature>
<feature type="transmembrane region" description="Helical" evidence="1">
    <location>
        <begin position="310"/>
        <end position="328"/>
    </location>
</feature>
<dbReference type="Pfam" id="PF07690">
    <property type="entry name" value="MFS_1"/>
    <property type="match status" value="1"/>
</dbReference>
<comment type="caution">
    <text evidence="2">The sequence shown here is derived from an EMBL/GenBank/DDBJ whole genome shotgun (WGS) entry which is preliminary data.</text>
</comment>
<evidence type="ECO:0000256" key="1">
    <source>
        <dbReference type="SAM" id="Phobius"/>
    </source>
</evidence>
<dbReference type="RefSeq" id="WP_266435411.1">
    <property type="nucleotide sequence ID" value="NZ_BAAAZX010000016.1"/>
</dbReference>
<feature type="transmembrane region" description="Helical" evidence="1">
    <location>
        <begin position="21"/>
        <end position="43"/>
    </location>
</feature>
<feature type="transmembrane region" description="Helical" evidence="1">
    <location>
        <begin position="217"/>
        <end position="240"/>
    </location>
</feature>
<gene>
    <name evidence="2" type="ORF">GCM10022232_54740</name>
</gene>
<dbReference type="EMBL" id="BAAAZX010000016">
    <property type="protein sequence ID" value="GAA4007566.1"/>
    <property type="molecule type" value="Genomic_DNA"/>
</dbReference>
<feature type="transmembrane region" description="Helical" evidence="1">
    <location>
        <begin position="49"/>
        <end position="70"/>
    </location>
</feature>
<keyword evidence="1" id="KW-0472">Membrane</keyword>
<feature type="transmembrane region" description="Helical" evidence="1">
    <location>
        <begin position="348"/>
        <end position="370"/>
    </location>
</feature>
<reference evidence="3" key="1">
    <citation type="journal article" date="2019" name="Int. J. Syst. Evol. Microbiol.">
        <title>The Global Catalogue of Microorganisms (GCM) 10K type strain sequencing project: providing services to taxonomists for standard genome sequencing and annotation.</title>
        <authorList>
            <consortium name="The Broad Institute Genomics Platform"/>
            <consortium name="The Broad Institute Genome Sequencing Center for Infectious Disease"/>
            <person name="Wu L."/>
            <person name="Ma J."/>
        </authorList>
    </citation>
    <scope>NUCLEOTIDE SEQUENCE [LARGE SCALE GENOMIC DNA]</scope>
    <source>
        <strain evidence="3">JCM 16924</strain>
    </source>
</reference>
<dbReference type="PANTHER" id="PTHR23542">
    <property type="match status" value="1"/>
</dbReference>
<accession>A0ABP7S6Y3</accession>
<keyword evidence="1" id="KW-0812">Transmembrane</keyword>
<name>A0ABP7S6Y3_9ACTN</name>
<feature type="transmembrane region" description="Helical" evidence="1">
    <location>
        <begin position="285"/>
        <end position="304"/>
    </location>
</feature>
<keyword evidence="3" id="KW-1185">Reference proteome</keyword>
<dbReference type="PANTHER" id="PTHR23542:SF1">
    <property type="entry name" value="MAJOR FACILITATOR SUPERFAMILY (MFS) PROFILE DOMAIN-CONTAINING PROTEIN"/>
    <property type="match status" value="1"/>
</dbReference>
<feature type="transmembrane region" description="Helical" evidence="1">
    <location>
        <begin position="252"/>
        <end position="273"/>
    </location>
</feature>
<proteinExistence type="predicted"/>
<evidence type="ECO:0000313" key="3">
    <source>
        <dbReference type="Proteomes" id="UP001500456"/>
    </source>
</evidence>
<evidence type="ECO:0000313" key="2">
    <source>
        <dbReference type="EMBL" id="GAA4007566.1"/>
    </source>
</evidence>
<dbReference type="SUPFAM" id="SSF103473">
    <property type="entry name" value="MFS general substrate transporter"/>
    <property type="match status" value="1"/>
</dbReference>